<sequence length="67" mass="7214">MTISTLSVSQPVRPRPKEIENWKRAVSLSANSVPESPSTYAPPLSAAAHHQPTTPYSSKLARQSGTL</sequence>
<evidence type="ECO:0000313" key="4">
    <source>
        <dbReference type="WBParaSite" id="BPAG_0000704801-mRNA-1"/>
    </source>
</evidence>
<dbReference type="EMBL" id="UZAD01007273">
    <property type="protein sequence ID" value="VDN88196.1"/>
    <property type="molecule type" value="Genomic_DNA"/>
</dbReference>
<feature type="compositionally biased region" description="Polar residues" evidence="1">
    <location>
        <begin position="51"/>
        <end position="67"/>
    </location>
</feature>
<evidence type="ECO:0000313" key="2">
    <source>
        <dbReference type="EMBL" id="VDN88196.1"/>
    </source>
</evidence>
<gene>
    <name evidence="2" type="ORF">BPAG_LOCUS7010</name>
</gene>
<evidence type="ECO:0000313" key="3">
    <source>
        <dbReference type="Proteomes" id="UP000278627"/>
    </source>
</evidence>
<reference evidence="4" key="1">
    <citation type="submission" date="2017-02" db="UniProtKB">
        <authorList>
            <consortium name="WormBaseParasite"/>
        </authorList>
    </citation>
    <scope>IDENTIFICATION</scope>
</reference>
<name>A0A0N4TFR0_BRUPA</name>
<dbReference type="AlphaFoldDB" id="A0A0N4TFR0"/>
<proteinExistence type="predicted"/>
<organism evidence="4">
    <name type="scientific">Brugia pahangi</name>
    <name type="common">Filarial nematode worm</name>
    <dbReference type="NCBI Taxonomy" id="6280"/>
    <lineage>
        <taxon>Eukaryota</taxon>
        <taxon>Metazoa</taxon>
        <taxon>Ecdysozoa</taxon>
        <taxon>Nematoda</taxon>
        <taxon>Chromadorea</taxon>
        <taxon>Rhabditida</taxon>
        <taxon>Spirurina</taxon>
        <taxon>Spiruromorpha</taxon>
        <taxon>Filarioidea</taxon>
        <taxon>Onchocercidae</taxon>
        <taxon>Brugia</taxon>
    </lineage>
</organism>
<reference evidence="2 3" key="2">
    <citation type="submission" date="2018-11" db="EMBL/GenBank/DDBJ databases">
        <authorList>
            <consortium name="Pathogen Informatics"/>
        </authorList>
    </citation>
    <scope>NUCLEOTIDE SEQUENCE [LARGE SCALE GENOMIC DNA]</scope>
</reference>
<keyword evidence="3" id="KW-1185">Reference proteome</keyword>
<dbReference type="Proteomes" id="UP000278627">
    <property type="component" value="Unassembled WGS sequence"/>
</dbReference>
<feature type="region of interest" description="Disordered" evidence="1">
    <location>
        <begin position="30"/>
        <end position="67"/>
    </location>
</feature>
<dbReference type="WBParaSite" id="BPAG_0000704801-mRNA-1">
    <property type="protein sequence ID" value="BPAG_0000704801-mRNA-1"/>
    <property type="gene ID" value="BPAG_0000704801"/>
</dbReference>
<evidence type="ECO:0000256" key="1">
    <source>
        <dbReference type="SAM" id="MobiDB-lite"/>
    </source>
</evidence>
<feature type="compositionally biased region" description="Polar residues" evidence="1">
    <location>
        <begin position="30"/>
        <end position="39"/>
    </location>
</feature>
<dbReference type="STRING" id="6280.A0A0N4TFR0"/>
<protein>
    <submittedName>
        <fullName evidence="2 4">Uncharacterized protein</fullName>
    </submittedName>
</protein>
<accession>A0A0N4TFR0</accession>